<dbReference type="EMBL" id="DF973625">
    <property type="protein sequence ID" value="GAU36324.1"/>
    <property type="molecule type" value="Genomic_DNA"/>
</dbReference>
<proteinExistence type="inferred from homology"/>
<gene>
    <name evidence="6" type="ORF">TSUD_353680</name>
</gene>
<dbReference type="Gene3D" id="3.40.50.2000">
    <property type="entry name" value="Glycogen Phosphorylase B"/>
    <property type="match status" value="2"/>
</dbReference>
<dbReference type="Proteomes" id="UP000242715">
    <property type="component" value="Unassembled WGS sequence"/>
</dbReference>
<keyword evidence="2 4" id="KW-0328">Glycosyltransferase</keyword>
<dbReference type="InterPro" id="IPR002213">
    <property type="entry name" value="UDP_glucos_trans"/>
</dbReference>
<protein>
    <recommendedName>
        <fullName evidence="5">Glycosyltransferase</fullName>
        <ecNumber evidence="5">2.4.1.-</ecNumber>
    </recommendedName>
</protein>
<organism evidence="6 7">
    <name type="scientific">Trifolium subterraneum</name>
    <name type="common">Subterranean clover</name>
    <dbReference type="NCBI Taxonomy" id="3900"/>
    <lineage>
        <taxon>Eukaryota</taxon>
        <taxon>Viridiplantae</taxon>
        <taxon>Streptophyta</taxon>
        <taxon>Embryophyta</taxon>
        <taxon>Tracheophyta</taxon>
        <taxon>Spermatophyta</taxon>
        <taxon>Magnoliopsida</taxon>
        <taxon>eudicotyledons</taxon>
        <taxon>Gunneridae</taxon>
        <taxon>Pentapetalae</taxon>
        <taxon>rosids</taxon>
        <taxon>fabids</taxon>
        <taxon>Fabales</taxon>
        <taxon>Fabaceae</taxon>
        <taxon>Papilionoideae</taxon>
        <taxon>50 kb inversion clade</taxon>
        <taxon>NPAAA clade</taxon>
        <taxon>Hologalegina</taxon>
        <taxon>IRL clade</taxon>
        <taxon>Trifolieae</taxon>
        <taxon>Trifolium</taxon>
    </lineage>
</organism>
<reference evidence="7" key="1">
    <citation type="journal article" date="2017" name="Front. Plant Sci.">
        <title>Climate Clever Clovers: New Paradigm to Reduce the Environmental Footprint of Ruminants by Breeding Low Methanogenic Forages Utilizing Haplotype Variation.</title>
        <authorList>
            <person name="Kaur P."/>
            <person name="Appels R."/>
            <person name="Bayer P.E."/>
            <person name="Keeble-Gagnere G."/>
            <person name="Wang J."/>
            <person name="Hirakawa H."/>
            <person name="Shirasawa K."/>
            <person name="Vercoe P."/>
            <person name="Stefanova K."/>
            <person name="Durmic Z."/>
            <person name="Nichols P."/>
            <person name="Revell C."/>
            <person name="Isobe S.N."/>
            <person name="Edwards D."/>
            <person name="Erskine W."/>
        </authorList>
    </citation>
    <scope>NUCLEOTIDE SEQUENCE [LARGE SCALE GENOMIC DNA]</scope>
    <source>
        <strain evidence="7">cv. Daliak</strain>
    </source>
</reference>
<dbReference type="PANTHER" id="PTHR48045">
    <property type="entry name" value="UDP-GLYCOSYLTRANSFERASE 72B1"/>
    <property type="match status" value="1"/>
</dbReference>
<evidence type="ECO:0000256" key="4">
    <source>
        <dbReference type="RuleBase" id="RU003718"/>
    </source>
</evidence>
<evidence type="ECO:0000313" key="7">
    <source>
        <dbReference type="Proteomes" id="UP000242715"/>
    </source>
</evidence>
<dbReference type="SUPFAM" id="SSF53756">
    <property type="entry name" value="UDP-Glycosyltransferase/glycogen phosphorylase"/>
    <property type="match status" value="1"/>
</dbReference>
<evidence type="ECO:0000256" key="3">
    <source>
        <dbReference type="ARBA" id="ARBA00022679"/>
    </source>
</evidence>
<dbReference type="CDD" id="cd03784">
    <property type="entry name" value="GT1_Gtf-like"/>
    <property type="match status" value="1"/>
</dbReference>
<dbReference type="InterPro" id="IPR035595">
    <property type="entry name" value="UDP_glycos_trans_CS"/>
</dbReference>
<dbReference type="FunFam" id="3.40.50.2000:FF:000054">
    <property type="entry name" value="Glycosyltransferase"/>
    <property type="match status" value="1"/>
</dbReference>
<dbReference type="Pfam" id="PF00201">
    <property type="entry name" value="UDPGT"/>
    <property type="match status" value="1"/>
</dbReference>
<dbReference type="OrthoDB" id="5835829at2759"/>
<dbReference type="PROSITE" id="PS00375">
    <property type="entry name" value="UDPGT"/>
    <property type="match status" value="1"/>
</dbReference>
<evidence type="ECO:0000313" key="6">
    <source>
        <dbReference type="EMBL" id="GAU36324.1"/>
    </source>
</evidence>
<evidence type="ECO:0000256" key="2">
    <source>
        <dbReference type="ARBA" id="ARBA00022676"/>
    </source>
</evidence>
<accession>A0A2Z6MUK6</accession>
<evidence type="ECO:0000256" key="5">
    <source>
        <dbReference type="RuleBase" id="RU362057"/>
    </source>
</evidence>
<sequence>MDETKSNDSNSQISMEKTVNIAVVPGVGYSHLVPILQFSKLLVHLHPYIHVTCLIPTLGSPQSSSKTFLQTLPSNIKYTFLQPIHPQDLLPQGTTLEAQHQLTITHSLPFIHQALKSLTLRTPLVALVVDCFAVEALDFAKEFNILSYMYYPAAATSLSLSFYLPKLDEETSCEYRDLPEPIKIPGCIPFHGRDIYAPAQDRSIQAYKLILQLVKRFRIGDGVIVNSFLEIEKGPIEALAEEGSDNPPVYPVGPIIQTVTSSGDDANGLECLTWLDKQQPCSVLYVSFGSGGTLSQEQIVELAFGLESSNHKFLWVVRAPSSSSSSAAYFSTSAQNDVDLSQFLPPGFMERTKEQGMVIPSWAPQIQILSHKSIGGFLSHCGWNSILESVMHGVPLITWPLFAEQRMNAVLLSEGLKVGIRPRVNENGIVERLEVAELIKCLMEGEEGGKMCNRMKKLKENAINALKENGSSTKTLSQLALKWRNLMQEI</sequence>
<dbReference type="PANTHER" id="PTHR48045:SF23">
    <property type="entry name" value="GLYCOSYLTRANSFERASE"/>
    <property type="match status" value="1"/>
</dbReference>
<evidence type="ECO:0000256" key="1">
    <source>
        <dbReference type="ARBA" id="ARBA00009995"/>
    </source>
</evidence>
<dbReference type="FunFam" id="3.40.50.2000:FF:000051">
    <property type="entry name" value="Glycosyltransferase"/>
    <property type="match status" value="1"/>
</dbReference>
<keyword evidence="7" id="KW-1185">Reference proteome</keyword>
<keyword evidence="3 4" id="KW-0808">Transferase</keyword>
<name>A0A2Z6MUK6_TRISU</name>
<dbReference type="GO" id="GO:0008194">
    <property type="term" value="F:UDP-glycosyltransferase activity"/>
    <property type="evidence" value="ECO:0007669"/>
    <property type="project" value="InterPro"/>
</dbReference>
<dbReference type="EC" id="2.4.1.-" evidence="5"/>
<dbReference type="AlphaFoldDB" id="A0A2Z6MUK6"/>
<comment type="similarity">
    <text evidence="1 4">Belongs to the UDP-glycosyltransferase family.</text>
</comment>